<dbReference type="PANTHER" id="PTHR48111">
    <property type="entry name" value="REGULATOR OF RPOS"/>
    <property type="match status" value="1"/>
</dbReference>
<evidence type="ECO:0000259" key="5">
    <source>
        <dbReference type="PROSITE" id="PS50930"/>
    </source>
</evidence>
<dbReference type="GO" id="GO:0032993">
    <property type="term" value="C:protein-DNA complex"/>
    <property type="evidence" value="ECO:0007669"/>
    <property type="project" value="TreeGrafter"/>
</dbReference>
<dbReference type="PANTHER" id="PTHR48111:SF69">
    <property type="entry name" value="RESPONSE REGULATOR RECEIVER"/>
    <property type="match status" value="1"/>
</dbReference>
<dbReference type="Pfam" id="PF04397">
    <property type="entry name" value="LytTR"/>
    <property type="match status" value="1"/>
</dbReference>
<reference evidence="6 7" key="1">
    <citation type="submission" date="2015-09" db="EMBL/GenBank/DDBJ databases">
        <title>Sorangium comparison.</title>
        <authorList>
            <person name="Zaburannyi N."/>
            <person name="Bunk B."/>
            <person name="Overmann J."/>
            <person name="Mueller R."/>
        </authorList>
    </citation>
    <scope>NUCLEOTIDE SEQUENCE [LARGE SCALE GENOMIC DNA]</scope>
    <source>
        <strain evidence="6 7">So ce26</strain>
    </source>
</reference>
<dbReference type="EMBL" id="CP012673">
    <property type="protein sequence ID" value="AUX47311.1"/>
    <property type="molecule type" value="Genomic_DNA"/>
</dbReference>
<gene>
    <name evidence="6" type="primary">cheY</name>
    <name evidence="6" type="ORF">SOCE26_088290</name>
</gene>
<evidence type="ECO:0000313" key="7">
    <source>
        <dbReference type="Proteomes" id="UP000238348"/>
    </source>
</evidence>
<organism evidence="6 7">
    <name type="scientific">Sorangium cellulosum</name>
    <name type="common">Polyangium cellulosum</name>
    <dbReference type="NCBI Taxonomy" id="56"/>
    <lineage>
        <taxon>Bacteria</taxon>
        <taxon>Pseudomonadati</taxon>
        <taxon>Myxococcota</taxon>
        <taxon>Polyangia</taxon>
        <taxon>Polyangiales</taxon>
        <taxon>Polyangiaceae</taxon>
        <taxon>Sorangium</taxon>
    </lineage>
</organism>
<evidence type="ECO:0000256" key="3">
    <source>
        <dbReference type="SAM" id="MobiDB-lite"/>
    </source>
</evidence>
<sequence length="267" mass="28872">MTARPLRVLVVDDEALARARLIRMLGRVANVEVVAEAATGLEALEQMRALRPDLLLLDVEMPGMDGFGVADAVDVVDGGDVPLVVFTTAHAQHAALAFDADAVDYLLKPVAQERLARALDKVAHRLLARERAGPGPTEDESGAPRVRPHGGAGREAGGAPPLLCVHDAGRILFFDPRRITRFRAEDKYTTFALDGEEHLVRESLSTLEERLSGLGFLRVHRSELVRADAIRALEPEPGGAVLHLSDGQSVSVSRRFLPSLKQALGIR</sequence>
<name>A0A2L0F729_SORCE</name>
<accession>A0A2L0F729</accession>
<dbReference type="RefSeq" id="WP_104985345.1">
    <property type="nucleotide sequence ID" value="NZ_CP012673.1"/>
</dbReference>
<proteinExistence type="predicted"/>
<keyword evidence="2" id="KW-0597">Phosphoprotein</keyword>
<dbReference type="InterPro" id="IPR039420">
    <property type="entry name" value="WalR-like"/>
</dbReference>
<dbReference type="GO" id="GO:0000976">
    <property type="term" value="F:transcription cis-regulatory region binding"/>
    <property type="evidence" value="ECO:0007669"/>
    <property type="project" value="TreeGrafter"/>
</dbReference>
<dbReference type="InterPro" id="IPR007492">
    <property type="entry name" value="LytTR_DNA-bd_dom"/>
</dbReference>
<dbReference type="InterPro" id="IPR011006">
    <property type="entry name" value="CheY-like_superfamily"/>
</dbReference>
<dbReference type="GO" id="GO:0000156">
    <property type="term" value="F:phosphorelay response regulator activity"/>
    <property type="evidence" value="ECO:0007669"/>
    <property type="project" value="TreeGrafter"/>
</dbReference>
<dbReference type="Proteomes" id="UP000238348">
    <property type="component" value="Chromosome"/>
</dbReference>
<dbReference type="Gene3D" id="3.40.50.2300">
    <property type="match status" value="1"/>
</dbReference>
<feature type="domain" description="Response regulatory" evidence="4">
    <location>
        <begin position="7"/>
        <end position="123"/>
    </location>
</feature>
<dbReference type="SMART" id="SM00850">
    <property type="entry name" value="LytTR"/>
    <property type="match status" value="1"/>
</dbReference>
<feature type="domain" description="HTH LytTR-type" evidence="5">
    <location>
        <begin position="163"/>
        <end position="266"/>
    </location>
</feature>
<feature type="modified residue" description="4-aspartylphosphate" evidence="2">
    <location>
        <position position="58"/>
    </location>
</feature>
<dbReference type="AlphaFoldDB" id="A0A2L0F729"/>
<dbReference type="PROSITE" id="PS50930">
    <property type="entry name" value="HTH_LYTTR"/>
    <property type="match status" value="1"/>
</dbReference>
<evidence type="ECO:0000256" key="2">
    <source>
        <dbReference type="PROSITE-ProRule" id="PRU00169"/>
    </source>
</evidence>
<evidence type="ECO:0000259" key="4">
    <source>
        <dbReference type="PROSITE" id="PS50110"/>
    </source>
</evidence>
<feature type="region of interest" description="Disordered" evidence="3">
    <location>
        <begin position="128"/>
        <end position="159"/>
    </location>
</feature>
<dbReference type="GO" id="GO:0006355">
    <property type="term" value="P:regulation of DNA-templated transcription"/>
    <property type="evidence" value="ECO:0007669"/>
    <property type="project" value="TreeGrafter"/>
</dbReference>
<dbReference type="Gene3D" id="2.40.50.1020">
    <property type="entry name" value="LytTr DNA-binding domain"/>
    <property type="match status" value="1"/>
</dbReference>
<keyword evidence="1" id="KW-0238">DNA-binding</keyword>
<protein>
    <submittedName>
        <fullName evidence="6">Chemotaxis protein CheY</fullName>
    </submittedName>
</protein>
<dbReference type="SMART" id="SM00448">
    <property type="entry name" value="REC"/>
    <property type="match status" value="1"/>
</dbReference>
<dbReference type="PROSITE" id="PS50110">
    <property type="entry name" value="RESPONSE_REGULATORY"/>
    <property type="match status" value="1"/>
</dbReference>
<dbReference type="OrthoDB" id="1490554at2"/>
<dbReference type="InterPro" id="IPR001789">
    <property type="entry name" value="Sig_transdc_resp-reg_receiver"/>
</dbReference>
<dbReference type="Pfam" id="PF00072">
    <property type="entry name" value="Response_reg"/>
    <property type="match status" value="1"/>
</dbReference>
<evidence type="ECO:0000313" key="6">
    <source>
        <dbReference type="EMBL" id="AUX47311.1"/>
    </source>
</evidence>
<dbReference type="GO" id="GO:0005829">
    <property type="term" value="C:cytosol"/>
    <property type="evidence" value="ECO:0007669"/>
    <property type="project" value="TreeGrafter"/>
</dbReference>
<dbReference type="SUPFAM" id="SSF52172">
    <property type="entry name" value="CheY-like"/>
    <property type="match status" value="1"/>
</dbReference>
<evidence type="ECO:0000256" key="1">
    <source>
        <dbReference type="ARBA" id="ARBA00023125"/>
    </source>
</evidence>